<keyword evidence="7 14" id="KW-0378">Hydrolase</keyword>
<dbReference type="GO" id="GO:0008409">
    <property type="term" value="F:5'-3' exonuclease activity"/>
    <property type="evidence" value="ECO:0007669"/>
    <property type="project" value="UniProtKB-UniRule"/>
</dbReference>
<evidence type="ECO:0000256" key="9">
    <source>
        <dbReference type="ARBA" id="ARBA00022842"/>
    </source>
</evidence>
<reference evidence="18" key="1">
    <citation type="submission" date="2021-01" db="EMBL/GenBank/DDBJ databases">
        <authorList>
            <consortium name="Genoscope - CEA"/>
            <person name="William W."/>
        </authorList>
    </citation>
    <scope>NUCLEOTIDE SEQUENCE</scope>
</reference>
<comment type="caution">
    <text evidence="18">The sequence shown here is derived from an EMBL/GenBank/DDBJ whole genome shotgun (WGS) entry which is preliminary data.</text>
</comment>
<dbReference type="Pfam" id="PF00752">
    <property type="entry name" value="XPG_N"/>
    <property type="match status" value="1"/>
</dbReference>
<comment type="subcellular location">
    <subcellularLocation>
        <location evidence="14">Nucleus</location>
        <location evidence="14">Nucleolus</location>
    </subcellularLocation>
    <subcellularLocation>
        <location evidence="14">Nucleus</location>
        <location evidence="14">Nucleoplasm</location>
    </subcellularLocation>
    <subcellularLocation>
        <location evidence="14">Mitochondrion</location>
    </subcellularLocation>
    <text evidence="14">Resides mostly in the nucleoli and relocalizes to the nucleoplasm upon DNA damage.</text>
</comment>
<name>A0A8S1KNW7_PARPR</name>
<organism evidence="18 19">
    <name type="scientific">Paramecium primaurelia</name>
    <dbReference type="NCBI Taxonomy" id="5886"/>
    <lineage>
        <taxon>Eukaryota</taxon>
        <taxon>Sar</taxon>
        <taxon>Alveolata</taxon>
        <taxon>Ciliophora</taxon>
        <taxon>Intramacronucleata</taxon>
        <taxon>Oligohymenophorea</taxon>
        <taxon>Peniculida</taxon>
        <taxon>Parameciidae</taxon>
        <taxon>Paramecium</taxon>
    </lineage>
</organism>
<evidence type="ECO:0000256" key="4">
    <source>
        <dbReference type="ARBA" id="ARBA00022723"/>
    </source>
</evidence>
<keyword evidence="19" id="KW-1185">Reference proteome</keyword>
<protein>
    <recommendedName>
        <fullName evidence="14">Flap endonuclease 1</fullName>
        <shortName evidence="14">FEN-1</shortName>
        <ecNumber evidence="14">3.1.-.-</ecNumber>
    </recommendedName>
    <alternativeName>
        <fullName evidence="14">Flap structure-specific endonuclease 1</fullName>
    </alternativeName>
</protein>
<dbReference type="GO" id="GO:0005739">
    <property type="term" value="C:mitochondrion"/>
    <property type="evidence" value="ECO:0007669"/>
    <property type="project" value="UniProtKB-SubCell"/>
</dbReference>
<keyword evidence="12 14" id="KW-0539">Nucleus</keyword>
<dbReference type="PANTHER" id="PTHR11081">
    <property type="entry name" value="FLAP ENDONUCLEASE FAMILY MEMBER"/>
    <property type="match status" value="1"/>
</dbReference>
<keyword evidence="9 14" id="KW-0460">Magnesium</keyword>
<evidence type="ECO:0000256" key="12">
    <source>
        <dbReference type="ARBA" id="ARBA00023242"/>
    </source>
</evidence>
<dbReference type="SMART" id="SM00484">
    <property type="entry name" value="XPGI"/>
    <property type="match status" value="1"/>
</dbReference>
<dbReference type="GO" id="GO:0005654">
    <property type="term" value="C:nucleoplasm"/>
    <property type="evidence" value="ECO:0007669"/>
    <property type="project" value="UniProtKB-SubCell"/>
</dbReference>
<evidence type="ECO:0000259" key="17">
    <source>
        <dbReference type="SMART" id="SM00485"/>
    </source>
</evidence>
<dbReference type="InterPro" id="IPR008918">
    <property type="entry name" value="HhH2"/>
</dbReference>
<evidence type="ECO:0000313" key="18">
    <source>
        <dbReference type="EMBL" id="CAD8056968.1"/>
    </source>
</evidence>
<keyword evidence="3 14" id="KW-0540">Nuclease</keyword>
<keyword evidence="5 14" id="KW-0255">Endonuclease</keyword>
<evidence type="ECO:0000259" key="16">
    <source>
        <dbReference type="SMART" id="SM00484"/>
    </source>
</evidence>
<evidence type="ECO:0000313" key="19">
    <source>
        <dbReference type="Proteomes" id="UP000688137"/>
    </source>
</evidence>
<evidence type="ECO:0000256" key="14">
    <source>
        <dbReference type="HAMAP-Rule" id="MF_03140"/>
    </source>
</evidence>
<keyword evidence="4 14" id="KW-0479">Metal-binding</keyword>
<evidence type="ECO:0000256" key="1">
    <source>
        <dbReference type="ARBA" id="ARBA00022553"/>
    </source>
</evidence>
<dbReference type="EMBL" id="CAJJDM010000023">
    <property type="protein sequence ID" value="CAD8056968.1"/>
    <property type="molecule type" value="Genomic_DNA"/>
</dbReference>
<accession>A0A8S1KNW7</accession>
<dbReference type="CDD" id="cd09907">
    <property type="entry name" value="H3TH_FEN1-Euk"/>
    <property type="match status" value="1"/>
</dbReference>
<dbReference type="InterPro" id="IPR006086">
    <property type="entry name" value="XPG-I_dom"/>
</dbReference>
<keyword evidence="2 14" id="KW-0235">DNA replication</keyword>
<dbReference type="GO" id="GO:0005730">
    <property type="term" value="C:nucleolus"/>
    <property type="evidence" value="ECO:0007669"/>
    <property type="project" value="UniProtKB-SubCell"/>
</dbReference>
<dbReference type="FunFam" id="3.40.50.1010:FF:000138">
    <property type="entry name" value="Flap endonuclease 1-1"/>
    <property type="match status" value="1"/>
</dbReference>
<dbReference type="InterPro" id="IPR006084">
    <property type="entry name" value="XPG/Rad2"/>
</dbReference>
<dbReference type="GO" id="GO:0006284">
    <property type="term" value="P:base-excision repair"/>
    <property type="evidence" value="ECO:0007669"/>
    <property type="project" value="UniProtKB-UniRule"/>
</dbReference>
<comment type="function">
    <text evidence="14">Structure-specific nuclease with 5'-flap endonuclease and 5'-3' exonuclease activities involved in DNA replication and repair. During DNA replication, cleaves the 5'-overhanging flap structure that is generated by displacement synthesis when DNA polymerase encounters the 5'-end of a downstream Okazaki fragment. It enters the flap from the 5'-end and then tracks to cleave the flap base, leaving a nick for ligation. Also involved in the long patch base excision repair (LP-BER) pathway, by cleaving within the apurinic/apyrimidinic (AP) site-terminated flap. Acts as a genome stabilization factor that prevents flaps from equilibrating into structures that lead to duplications and deletions. Also possesses 5'-3' exonuclease activity on nicked or gapped double-stranded DNA, and exhibits RNase H activity. Also involved in replication and repair of rDNA and in repairing mitochondrial DNA.</text>
</comment>
<dbReference type="GO" id="GO:0003677">
    <property type="term" value="F:DNA binding"/>
    <property type="evidence" value="ECO:0007669"/>
    <property type="project" value="UniProtKB-UniRule"/>
</dbReference>
<evidence type="ECO:0000256" key="8">
    <source>
        <dbReference type="ARBA" id="ARBA00022839"/>
    </source>
</evidence>
<evidence type="ECO:0000256" key="11">
    <source>
        <dbReference type="ARBA" id="ARBA00023204"/>
    </source>
</evidence>
<dbReference type="InterPro" id="IPR006085">
    <property type="entry name" value="XPG_DNA_repair_N"/>
</dbReference>
<feature type="domain" description="XPG N-terminal" evidence="17">
    <location>
        <begin position="1"/>
        <end position="111"/>
    </location>
</feature>
<dbReference type="FunFam" id="1.10.150.20:FF:000009">
    <property type="entry name" value="Flap endonuclease 1"/>
    <property type="match status" value="1"/>
</dbReference>
<dbReference type="Pfam" id="PF00867">
    <property type="entry name" value="XPG_I"/>
    <property type="match status" value="1"/>
</dbReference>
<comment type="cofactor">
    <cofactor evidence="14">
        <name>Mg(2+)</name>
        <dbReference type="ChEBI" id="CHEBI:18420"/>
    </cofactor>
    <text evidence="14">Binds 2 magnesium ions per subunit. They probably participate in the reaction catalyzed by the enzyme. May bind an additional third magnesium ion after substrate binding.</text>
</comment>
<dbReference type="SMART" id="SM00485">
    <property type="entry name" value="XPGN"/>
    <property type="match status" value="1"/>
</dbReference>
<dbReference type="InterPro" id="IPR023426">
    <property type="entry name" value="Flap_endonuc"/>
</dbReference>
<sequence>MGIHQLMQFLKEKAPNCFRTLMLDYFAGRTIGCDASMAMYQFLIQTQSAGQTQIIELTDKDGNRTGHLVGLFNRTLQFLENGIKPVWVFDGKPPQLKSGELARRKKLKDEAQVKTELALEQGDMQQALLQHQRTTTISSTMKEDAIKMLKLMGCPVIIAPCEAEAQCAELCRAGKIYATATEDMDALTFRTPVLLRGFNTKKEPIYEIIYDDMIKELELTYEQFVDLCILCGCDYTEKIEGIGPGTAYKLIKEYKNIEGILEHVQKVNEERQKNNQNPKYTVPSKFLYQDSRELFITPLVQKGEEIQLSWNKPDVENLKKFLIEEKGFAESRIDNGLKRIAKKDHTGFQSRLENFFGKTTKVIHPNNSKAKGKSNKKNEQTQKSNGKKKM</sequence>
<comment type="similarity">
    <text evidence="13 14">Belongs to the XPG/RAD2 endonuclease family. FEN1 subfamily.</text>
</comment>
<dbReference type="GO" id="GO:0017108">
    <property type="term" value="F:5'-flap endonuclease activity"/>
    <property type="evidence" value="ECO:0007669"/>
    <property type="project" value="UniProtKB-UniRule"/>
</dbReference>
<evidence type="ECO:0000256" key="13">
    <source>
        <dbReference type="ARBA" id="ARBA00034726"/>
    </source>
</evidence>
<evidence type="ECO:0000256" key="6">
    <source>
        <dbReference type="ARBA" id="ARBA00022763"/>
    </source>
</evidence>
<dbReference type="HAMAP" id="MF_00614">
    <property type="entry name" value="Fen"/>
    <property type="match status" value="1"/>
</dbReference>
<keyword evidence="11 14" id="KW-0234">DNA repair</keyword>
<feature type="region of interest" description="Disordered" evidence="15">
    <location>
        <begin position="359"/>
        <end position="390"/>
    </location>
</feature>
<dbReference type="AlphaFoldDB" id="A0A8S1KNW7"/>
<dbReference type="CDD" id="cd09867">
    <property type="entry name" value="PIN_FEN1"/>
    <property type="match status" value="1"/>
</dbReference>
<dbReference type="SMART" id="SM00279">
    <property type="entry name" value="HhH2"/>
    <property type="match status" value="1"/>
</dbReference>
<keyword evidence="1 14" id="KW-0597">Phosphoprotein</keyword>
<keyword evidence="10 14" id="KW-0496">Mitochondrion</keyword>
<evidence type="ECO:0000256" key="2">
    <source>
        <dbReference type="ARBA" id="ARBA00022705"/>
    </source>
</evidence>
<dbReference type="EC" id="3.1.-.-" evidence="14"/>
<keyword evidence="8 14" id="KW-0269">Exonuclease</keyword>
<dbReference type="GO" id="GO:0043137">
    <property type="term" value="P:DNA replication, removal of RNA primer"/>
    <property type="evidence" value="ECO:0007669"/>
    <property type="project" value="UniProtKB-UniRule"/>
</dbReference>
<dbReference type="PANTHER" id="PTHR11081:SF9">
    <property type="entry name" value="FLAP ENDONUCLEASE 1"/>
    <property type="match status" value="1"/>
</dbReference>
<evidence type="ECO:0000256" key="5">
    <source>
        <dbReference type="ARBA" id="ARBA00022759"/>
    </source>
</evidence>
<proteinExistence type="inferred from homology"/>
<keyword evidence="6 14" id="KW-0227">DNA damage</keyword>
<evidence type="ECO:0000256" key="7">
    <source>
        <dbReference type="ARBA" id="ARBA00022801"/>
    </source>
</evidence>
<dbReference type="GO" id="GO:0000287">
    <property type="term" value="F:magnesium ion binding"/>
    <property type="evidence" value="ECO:0007669"/>
    <property type="project" value="UniProtKB-UniRule"/>
</dbReference>
<dbReference type="OMA" id="MGIPWVQ"/>
<gene>
    <name evidence="18" type="ORF">PPRIM_AZ9-3.1.T0250145</name>
</gene>
<dbReference type="Proteomes" id="UP000688137">
    <property type="component" value="Unassembled WGS sequence"/>
</dbReference>
<evidence type="ECO:0000256" key="10">
    <source>
        <dbReference type="ARBA" id="ARBA00023128"/>
    </source>
</evidence>
<evidence type="ECO:0000256" key="15">
    <source>
        <dbReference type="SAM" id="MobiDB-lite"/>
    </source>
</evidence>
<evidence type="ECO:0000256" key="3">
    <source>
        <dbReference type="ARBA" id="ARBA00022722"/>
    </source>
</evidence>
<feature type="domain" description="XPG-I" evidence="16">
    <location>
        <begin position="150"/>
        <end position="219"/>
    </location>
</feature>